<reference evidence="5" key="2">
    <citation type="submission" date="2020-09" db="EMBL/GenBank/DDBJ databases">
        <authorList>
            <person name="Sun Q."/>
            <person name="Ohkuma M."/>
        </authorList>
    </citation>
    <scope>NUCLEOTIDE SEQUENCE</scope>
    <source>
        <strain evidence="5">JCM 4059</strain>
    </source>
</reference>
<dbReference type="Proteomes" id="UP000638313">
    <property type="component" value="Unassembled WGS sequence"/>
</dbReference>
<dbReference type="InterPro" id="IPR036736">
    <property type="entry name" value="ACP-like_sf"/>
</dbReference>
<dbReference type="PROSITE" id="PS00012">
    <property type="entry name" value="PHOSPHOPANTETHEINE"/>
    <property type="match status" value="1"/>
</dbReference>
<reference evidence="5" key="1">
    <citation type="journal article" date="2014" name="Int. J. Syst. Evol. Microbiol.">
        <title>Complete genome sequence of Corynebacterium casei LMG S-19264T (=DSM 44701T), isolated from a smear-ripened cheese.</title>
        <authorList>
            <consortium name="US DOE Joint Genome Institute (JGI-PGF)"/>
            <person name="Walter F."/>
            <person name="Albersmeier A."/>
            <person name="Kalinowski J."/>
            <person name="Ruckert C."/>
        </authorList>
    </citation>
    <scope>NUCLEOTIDE SEQUENCE</scope>
    <source>
        <strain evidence="5">JCM 4059</strain>
    </source>
</reference>
<name>A0A919B7X4_9ACTN</name>
<dbReference type="EMBL" id="BNBD01000014">
    <property type="protein sequence ID" value="GHF65737.1"/>
    <property type="molecule type" value="Genomic_DNA"/>
</dbReference>
<gene>
    <name evidence="5" type="ORF">GCM10010218_54110</name>
</gene>
<evidence type="ECO:0000259" key="4">
    <source>
        <dbReference type="PROSITE" id="PS50075"/>
    </source>
</evidence>
<keyword evidence="1" id="KW-0596">Phosphopantetheine</keyword>
<evidence type="ECO:0000313" key="5">
    <source>
        <dbReference type="EMBL" id="GHF65737.1"/>
    </source>
</evidence>
<evidence type="ECO:0000313" key="6">
    <source>
        <dbReference type="Proteomes" id="UP000638313"/>
    </source>
</evidence>
<accession>A0A919B7X4</accession>
<dbReference type="AlphaFoldDB" id="A0A919B7X4"/>
<keyword evidence="6" id="KW-1185">Reference proteome</keyword>
<keyword evidence="2" id="KW-0597">Phosphoprotein</keyword>
<dbReference type="GO" id="GO:0017000">
    <property type="term" value="P:antibiotic biosynthetic process"/>
    <property type="evidence" value="ECO:0007669"/>
    <property type="project" value="UniProtKB-ARBA"/>
</dbReference>
<dbReference type="Gene3D" id="1.10.1200.10">
    <property type="entry name" value="ACP-like"/>
    <property type="match status" value="1"/>
</dbReference>
<dbReference type="SUPFAM" id="SSF47336">
    <property type="entry name" value="ACP-like"/>
    <property type="match status" value="1"/>
</dbReference>
<dbReference type="Pfam" id="PF00550">
    <property type="entry name" value="PP-binding"/>
    <property type="match status" value="1"/>
</dbReference>
<feature type="region of interest" description="Disordered" evidence="3">
    <location>
        <begin position="66"/>
        <end position="100"/>
    </location>
</feature>
<dbReference type="InterPro" id="IPR020806">
    <property type="entry name" value="PKS_PP-bd"/>
</dbReference>
<dbReference type="InterPro" id="IPR009081">
    <property type="entry name" value="PP-bd_ACP"/>
</dbReference>
<dbReference type="GO" id="GO:0031177">
    <property type="term" value="F:phosphopantetheine binding"/>
    <property type="evidence" value="ECO:0007669"/>
    <property type="project" value="InterPro"/>
</dbReference>
<dbReference type="InterPro" id="IPR006162">
    <property type="entry name" value="Ppantetheine_attach_site"/>
</dbReference>
<evidence type="ECO:0000256" key="1">
    <source>
        <dbReference type="ARBA" id="ARBA00022450"/>
    </source>
</evidence>
<protein>
    <recommendedName>
        <fullName evidence="4">Carrier domain-containing protein</fullName>
    </recommendedName>
</protein>
<feature type="compositionally biased region" description="Basic and acidic residues" evidence="3">
    <location>
        <begin position="82"/>
        <end position="100"/>
    </location>
</feature>
<sequence length="100" mass="10918">MSPDRLDPTRSLKGYGMDSLMAMELVGTLRKELHCELPALEILHSDGSVRGIRDLLLPRLLATAHKTTAPHTPRHLPPARPARTDTRPADVVGHADHGSC</sequence>
<evidence type="ECO:0000256" key="2">
    <source>
        <dbReference type="ARBA" id="ARBA00022553"/>
    </source>
</evidence>
<proteinExistence type="predicted"/>
<dbReference type="PROSITE" id="PS50075">
    <property type="entry name" value="CARRIER"/>
    <property type="match status" value="1"/>
</dbReference>
<feature type="domain" description="Carrier" evidence="4">
    <location>
        <begin position="1"/>
        <end position="60"/>
    </location>
</feature>
<evidence type="ECO:0000256" key="3">
    <source>
        <dbReference type="SAM" id="MobiDB-lite"/>
    </source>
</evidence>
<comment type="caution">
    <text evidence="5">The sequence shown here is derived from an EMBL/GenBank/DDBJ whole genome shotgun (WGS) entry which is preliminary data.</text>
</comment>
<dbReference type="SMART" id="SM00823">
    <property type="entry name" value="PKS_PP"/>
    <property type="match status" value="1"/>
</dbReference>
<organism evidence="5 6">
    <name type="scientific">Streptomyces mashuensis</name>
    <dbReference type="NCBI Taxonomy" id="33904"/>
    <lineage>
        <taxon>Bacteria</taxon>
        <taxon>Bacillati</taxon>
        <taxon>Actinomycetota</taxon>
        <taxon>Actinomycetes</taxon>
        <taxon>Kitasatosporales</taxon>
        <taxon>Streptomycetaceae</taxon>
        <taxon>Streptomyces</taxon>
    </lineage>
</organism>